<dbReference type="Proteomes" id="UP001054945">
    <property type="component" value="Unassembled WGS sequence"/>
</dbReference>
<evidence type="ECO:0000313" key="1">
    <source>
        <dbReference type="EMBL" id="GIZ02415.1"/>
    </source>
</evidence>
<dbReference type="AlphaFoldDB" id="A0AAV4Y5X2"/>
<keyword evidence="2" id="KW-1185">Reference proteome</keyword>
<reference evidence="1 2" key="1">
    <citation type="submission" date="2021-06" db="EMBL/GenBank/DDBJ databases">
        <title>Caerostris extrusa draft genome.</title>
        <authorList>
            <person name="Kono N."/>
            <person name="Arakawa K."/>
        </authorList>
    </citation>
    <scope>NUCLEOTIDE SEQUENCE [LARGE SCALE GENOMIC DNA]</scope>
</reference>
<protein>
    <submittedName>
        <fullName evidence="1">Uncharacterized protein</fullName>
    </submittedName>
</protein>
<name>A0AAV4Y5X2_CAEEX</name>
<accession>A0AAV4Y5X2</accession>
<sequence>MKDDMKSWTKLYVLTYTTSKNRENSSELENLPIEANLFFKRKSTEHERLSPEIGRTKSFLKEYLNKNKTVIQRGPLWICSLVKLGREDRKKMRLLK</sequence>
<proteinExistence type="predicted"/>
<organism evidence="1 2">
    <name type="scientific">Caerostris extrusa</name>
    <name type="common">Bark spider</name>
    <name type="synonym">Caerostris bankana</name>
    <dbReference type="NCBI Taxonomy" id="172846"/>
    <lineage>
        <taxon>Eukaryota</taxon>
        <taxon>Metazoa</taxon>
        <taxon>Ecdysozoa</taxon>
        <taxon>Arthropoda</taxon>
        <taxon>Chelicerata</taxon>
        <taxon>Arachnida</taxon>
        <taxon>Araneae</taxon>
        <taxon>Araneomorphae</taxon>
        <taxon>Entelegynae</taxon>
        <taxon>Araneoidea</taxon>
        <taxon>Araneidae</taxon>
        <taxon>Caerostris</taxon>
    </lineage>
</organism>
<evidence type="ECO:0000313" key="2">
    <source>
        <dbReference type="Proteomes" id="UP001054945"/>
    </source>
</evidence>
<dbReference type="EMBL" id="BPLR01018810">
    <property type="protein sequence ID" value="GIZ02415.1"/>
    <property type="molecule type" value="Genomic_DNA"/>
</dbReference>
<comment type="caution">
    <text evidence="1">The sequence shown here is derived from an EMBL/GenBank/DDBJ whole genome shotgun (WGS) entry which is preliminary data.</text>
</comment>
<gene>
    <name evidence="1" type="ORF">CEXT_763801</name>
</gene>